<evidence type="ECO:0000313" key="7">
    <source>
        <dbReference type="EMBL" id="CAF0798947.1"/>
    </source>
</evidence>
<dbReference type="Proteomes" id="UP000663891">
    <property type="component" value="Unassembled WGS sequence"/>
</dbReference>
<evidence type="ECO:0000256" key="2">
    <source>
        <dbReference type="ARBA" id="ARBA00022676"/>
    </source>
</evidence>
<dbReference type="EMBL" id="CAJNON010000021">
    <property type="protein sequence ID" value="CAF0798947.1"/>
    <property type="molecule type" value="Genomic_DNA"/>
</dbReference>
<evidence type="ECO:0000256" key="5">
    <source>
        <dbReference type="ARBA" id="ARBA00047597"/>
    </source>
</evidence>
<evidence type="ECO:0000313" key="9">
    <source>
        <dbReference type="Proteomes" id="UP000663881"/>
    </source>
</evidence>
<evidence type="ECO:0000313" key="8">
    <source>
        <dbReference type="EMBL" id="CAF4130929.1"/>
    </source>
</evidence>
<dbReference type="OrthoDB" id="423533at2759"/>
<organism evidence="8 9">
    <name type="scientific">Adineta steineri</name>
    <dbReference type="NCBI Taxonomy" id="433720"/>
    <lineage>
        <taxon>Eukaryota</taxon>
        <taxon>Metazoa</taxon>
        <taxon>Spiralia</taxon>
        <taxon>Gnathifera</taxon>
        <taxon>Rotifera</taxon>
        <taxon>Eurotatoria</taxon>
        <taxon>Bdelloidea</taxon>
        <taxon>Adinetida</taxon>
        <taxon>Adinetidae</taxon>
        <taxon>Adineta</taxon>
    </lineage>
</organism>
<comment type="similarity">
    <text evidence="1 6">Belongs to the Arg-specific ADP-ribosyltransferase family.</text>
</comment>
<protein>
    <recommendedName>
        <fullName evidence="6">NAD(P)(+)--arginine ADP-ribosyltransferase</fullName>
        <ecNumber evidence="6">2.4.2.31</ecNumber>
    </recommendedName>
    <alternativeName>
        <fullName evidence="6">Mono(ADP-ribosyl)transferase</fullName>
    </alternativeName>
</protein>
<accession>A0A819WV53</accession>
<comment type="catalytic activity">
    <reaction evidence="5 6">
        <text>L-arginyl-[protein] + NAD(+) = N(omega)-(ADP-D-ribosyl)-L-arginyl-[protein] + nicotinamide + H(+)</text>
        <dbReference type="Rhea" id="RHEA:19149"/>
        <dbReference type="Rhea" id="RHEA-COMP:10532"/>
        <dbReference type="Rhea" id="RHEA-COMP:15087"/>
        <dbReference type="ChEBI" id="CHEBI:15378"/>
        <dbReference type="ChEBI" id="CHEBI:17154"/>
        <dbReference type="ChEBI" id="CHEBI:29965"/>
        <dbReference type="ChEBI" id="CHEBI:57540"/>
        <dbReference type="ChEBI" id="CHEBI:142554"/>
        <dbReference type="EC" id="2.4.2.31"/>
    </reaction>
</comment>
<evidence type="ECO:0000256" key="6">
    <source>
        <dbReference type="RuleBase" id="RU361228"/>
    </source>
</evidence>
<dbReference type="GO" id="GO:0106274">
    <property type="term" value="F:NAD+-protein-arginine ADP-ribosyltransferase activity"/>
    <property type="evidence" value="ECO:0007669"/>
    <property type="project" value="UniProtKB-EC"/>
</dbReference>
<dbReference type="Gene3D" id="3.90.176.10">
    <property type="entry name" value="Toxin ADP-ribosyltransferase, Chain A, domain 1"/>
    <property type="match status" value="1"/>
</dbReference>
<name>A0A819WV53_9BILA</name>
<dbReference type="GO" id="GO:0016779">
    <property type="term" value="F:nucleotidyltransferase activity"/>
    <property type="evidence" value="ECO:0007669"/>
    <property type="project" value="UniProtKB-KW"/>
</dbReference>
<evidence type="ECO:0000256" key="4">
    <source>
        <dbReference type="ARBA" id="ARBA00022695"/>
    </source>
</evidence>
<dbReference type="EMBL" id="CAJOAY010006131">
    <property type="protein sequence ID" value="CAF4130929.1"/>
    <property type="molecule type" value="Genomic_DNA"/>
</dbReference>
<dbReference type="Proteomes" id="UP000663881">
    <property type="component" value="Unassembled WGS sequence"/>
</dbReference>
<dbReference type="AlphaFoldDB" id="A0A819WV53"/>
<sequence>MGSAPQSKHRSKAKVLKANANVLQTSEPRSLIAKNDRFTGDSLEWIVSGFEGILKIAQVTCNLPSCSINETVDQIQTANELKGAKGMDEVNKELALARATGDIFHLLRIVDFFHMSAAVMKGKHVKSKVDWPFYVVSTISRYLSTINRSRKPFIGRTYRGMKITKEDLSIYRLHSFIMQKTFSSTSKERSVAKGFVSTCPADMIPTICTYVLDSATSNYSIDLQDISYYPSEAEVLISPFCTFMITKIDRTSESGIVEIELSVITDERAKNLDVGLDNWEPDDETVNGILSALFSVASSK</sequence>
<dbReference type="SUPFAM" id="SSF56399">
    <property type="entry name" value="ADP-ribosylation"/>
    <property type="match status" value="1"/>
</dbReference>
<evidence type="ECO:0000256" key="3">
    <source>
        <dbReference type="ARBA" id="ARBA00022679"/>
    </source>
</evidence>
<gene>
    <name evidence="8" type="ORF">OKA104_LOCUS37237</name>
    <name evidence="7" type="ORF">VCS650_LOCUS3908</name>
</gene>
<dbReference type="InterPro" id="IPR000768">
    <property type="entry name" value="ART"/>
</dbReference>
<keyword evidence="6" id="KW-0520">NAD</keyword>
<dbReference type="Pfam" id="PF01129">
    <property type="entry name" value="ART"/>
    <property type="match status" value="1"/>
</dbReference>
<evidence type="ECO:0000256" key="1">
    <source>
        <dbReference type="ARBA" id="ARBA00009558"/>
    </source>
</evidence>
<comment type="caution">
    <text evidence="8">The sequence shown here is derived from an EMBL/GenBank/DDBJ whole genome shotgun (WGS) entry which is preliminary data.</text>
</comment>
<reference evidence="8" key="1">
    <citation type="submission" date="2021-02" db="EMBL/GenBank/DDBJ databases">
        <authorList>
            <person name="Nowell W R."/>
        </authorList>
    </citation>
    <scope>NUCLEOTIDE SEQUENCE</scope>
</reference>
<keyword evidence="6" id="KW-0521">NADP</keyword>
<proteinExistence type="inferred from homology"/>
<dbReference type="EC" id="2.4.2.31" evidence="6"/>
<keyword evidence="3 6" id="KW-0808">Transferase</keyword>
<keyword evidence="4" id="KW-0548">Nucleotidyltransferase</keyword>
<keyword evidence="2 6" id="KW-0328">Glycosyltransferase</keyword>